<dbReference type="Gene3D" id="3.40.50.1820">
    <property type="entry name" value="alpha/beta hydrolase"/>
    <property type="match status" value="1"/>
</dbReference>
<keyword evidence="3" id="KW-1185">Reference proteome</keyword>
<reference evidence="2 3" key="1">
    <citation type="submission" date="2024-09" db="EMBL/GenBank/DDBJ databases">
        <authorList>
            <person name="Sun Q."/>
            <person name="Mori K."/>
        </authorList>
    </citation>
    <scope>NUCLEOTIDE SEQUENCE [LARGE SCALE GENOMIC DNA]</scope>
    <source>
        <strain evidence="2 3">CCM 7706</strain>
    </source>
</reference>
<feature type="chain" id="PRO_5045061346" evidence="1">
    <location>
        <begin position="21"/>
        <end position="507"/>
    </location>
</feature>
<dbReference type="RefSeq" id="WP_379485804.1">
    <property type="nucleotide sequence ID" value="NZ_JBHLWK010000005.1"/>
</dbReference>
<evidence type="ECO:0000256" key="1">
    <source>
        <dbReference type="SAM" id="SignalP"/>
    </source>
</evidence>
<organism evidence="2 3">
    <name type="scientific">Novosphingobium soli</name>
    <dbReference type="NCBI Taxonomy" id="574956"/>
    <lineage>
        <taxon>Bacteria</taxon>
        <taxon>Pseudomonadati</taxon>
        <taxon>Pseudomonadota</taxon>
        <taxon>Alphaproteobacteria</taxon>
        <taxon>Sphingomonadales</taxon>
        <taxon>Sphingomonadaceae</taxon>
        <taxon>Novosphingobium</taxon>
    </lineage>
</organism>
<dbReference type="InterPro" id="IPR029058">
    <property type="entry name" value="AB_hydrolase_fold"/>
</dbReference>
<evidence type="ECO:0000313" key="2">
    <source>
        <dbReference type="EMBL" id="MFC0202931.1"/>
    </source>
</evidence>
<feature type="signal peptide" evidence="1">
    <location>
        <begin position="1"/>
        <end position="20"/>
    </location>
</feature>
<sequence length="507" mass="54018">MRRLPVLAALLLAAVPAAPAATRAQDGDAPMSPAFLRAMEPMVPRESAAPRVVTTRHHVRLAGRKLAYKAIVTELPMPGADGAPVAMGVSYAYVAETKADAASRPVVFVFNGGPGASSSPLHMEAFGPRRMAGQGDAARLEDNPHSLLDVADLVFIDPVGTGASMPLKDRDASAYWGVGGDARGVSAMIEAWLQANGRTASPRVLVGESYGTSRALAILNEDAKAGKPLPDGVVLLSLAIGDADGPVLSDAVHLPTFAAVAWYHEAIDRGGRTVAEHYARALAFAQTEYASALMRGPALSDAERRQVAERMSALIGIPASTIAAKNLRLDNYDFMLALLAEKGLRTGQLDGRATRAIAQSKLRPPFDDPSMSLGTGSRDGIERYLKDELGYALPSPYRSLNLGINFRWNWDKEYGGSYRATSFAPYLKAAMDAKPTLKVFAAGGYYDITTPVYAGQFALEQAGVPTDRVTYARYAAGHSVFEDEGELAKLSSDLHRFVTGLSTRPTQ</sequence>
<dbReference type="EMBL" id="JBHLWK010000005">
    <property type="protein sequence ID" value="MFC0202931.1"/>
    <property type="molecule type" value="Genomic_DNA"/>
</dbReference>
<accession>A0ABV6CSG9</accession>
<proteinExistence type="predicted"/>
<comment type="caution">
    <text evidence="2">The sequence shown here is derived from an EMBL/GenBank/DDBJ whole genome shotgun (WGS) entry which is preliminary data.</text>
</comment>
<gene>
    <name evidence="2" type="ORF">ACFFJC_01460</name>
</gene>
<evidence type="ECO:0000313" key="3">
    <source>
        <dbReference type="Proteomes" id="UP001589798"/>
    </source>
</evidence>
<dbReference type="InterPro" id="IPR001563">
    <property type="entry name" value="Peptidase_S10"/>
</dbReference>
<name>A0ABV6CSG9_9SPHN</name>
<dbReference type="Proteomes" id="UP001589798">
    <property type="component" value="Unassembled WGS sequence"/>
</dbReference>
<keyword evidence="1" id="KW-0732">Signal</keyword>
<dbReference type="SUPFAM" id="SSF53474">
    <property type="entry name" value="alpha/beta-Hydrolases"/>
    <property type="match status" value="1"/>
</dbReference>
<protein>
    <submittedName>
        <fullName evidence="2">Peptidase S10</fullName>
    </submittedName>
</protein>
<dbReference type="Pfam" id="PF00450">
    <property type="entry name" value="Peptidase_S10"/>
    <property type="match status" value="1"/>
</dbReference>